<organism evidence="1 2">
    <name type="scientific">Mythimna loreyi</name>
    <dbReference type="NCBI Taxonomy" id="667449"/>
    <lineage>
        <taxon>Eukaryota</taxon>
        <taxon>Metazoa</taxon>
        <taxon>Ecdysozoa</taxon>
        <taxon>Arthropoda</taxon>
        <taxon>Hexapoda</taxon>
        <taxon>Insecta</taxon>
        <taxon>Pterygota</taxon>
        <taxon>Neoptera</taxon>
        <taxon>Endopterygota</taxon>
        <taxon>Lepidoptera</taxon>
        <taxon>Glossata</taxon>
        <taxon>Ditrysia</taxon>
        <taxon>Noctuoidea</taxon>
        <taxon>Noctuidae</taxon>
        <taxon>Noctuinae</taxon>
        <taxon>Hadenini</taxon>
        <taxon>Mythimna</taxon>
    </lineage>
</organism>
<reference evidence="1" key="1">
    <citation type="submission" date="2023-03" db="EMBL/GenBank/DDBJ databases">
        <title>Chromosome-level genomes of two armyworms, Mythimna separata and Mythimna loreyi, provide insights into the biosynthesis and reception of sex pheromones.</title>
        <authorList>
            <person name="Zhao H."/>
        </authorList>
    </citation>
    <scope>NUCLEOTIDE SEQUENCE</scope>
    <source>
        <strain evidence="1">BeijingLab</strain>
    </source>
</reference>
<protein>
    <submittedName>
        <fullName evidence="1">Uncharacterized protein</fullName>
    </submittedName>
</protein>
<accession>A0ACC2QIG5</accession>
<keyword evidence="2" id="KW-1185">Reference proteome</keyword>
<dbReference type="Proteomes" id="UP001231649">
    <property type="component" value="Chromosome 18"/>
</dbReference>
<gene>
    <name evidence="1" type="ORF">PYW08_005892</name>
</gene>
<dbReference type="EMBL" id="CM056794">
    <property type="protein sequence ID" value="KAJ8717493.1"/>
    <property type="molecule type" value="Genomic_DNA"/>
</dbReference>
<name>A0ACC2QIG5_9NEOP</name>
<evidence type="ECO:0000313" key="2">
    <source>
        <dbReference type="Proteomes" id="UP001231649"/>
    </source>
</evidence>
<sequence>MQRKPGFPVANCSIKMPDCVVMPDPMLVEDDSDQQQRRQQLINFGHSQWGFNNWSWSVSKQELDFVDFTNGKYCAGVVAFVSITVKSFDIHRENIGYATSTANSKGFAIYKSRKCAVTNALRETLLSFGGSVATELTELLEANRVEAPANAAEPASENNQNVANRHGEPKNVTLERTRKEPDSASPHTALRSPHAPPPPVQNAPLAAPPVQNGPLAPPPVQNGPLAPPPVQNGPLAPPPAVKNAARVLGAAMPAANRPGPGPARAAPGPARPNSNVSFVLQPVVGGYGAPPLYGAPRVPGPGAPHVFPNAYYEYGGGGGWHFAYESYDRPPGNVNLNFNLPPKNLVVNGRGPCRPPDDVAFAPPPPAQGCWIKPTIFYDGFWTEQKVKKWVAEQVEKQFPEDSSAASSSPDKA</sequence>
<comment type="caution">
    <text evidence="1">The sequence shown here is derived from an EMBL/GenBank/DDBJ whole genome shotgun (WGS) entry which is preliminary data.</text>
</comment>
<evidence type="ECO:0000313" key="1">
    <source>
        <dbReference type="EMBL" id="KAJ8717493.1"/>
    </source>
</evidence>
<proteinExistence type="predicted"/>